<feature type="signal peptide" evidence="2">
    <location>
        <begin position="1"/>
        <end position="27"/>
    </location>
</feature>
<keyword evidence="5" id="KW-1185">Reference proteome</keyword>
<dbReference type="EMBL" id="JAGIOH010000001">
    <property type="protein sequence ID" value="MBP2403295.1"/>
    <property type="molecule type" value="Genomic_DNA"/>
</dbReference>
<sequence length="592" mass="61800">MKILRTRAASVSRQGLCTALLVASLTAAVGVSPPHNTAGADDSSPRPSDPQGKPHGVPNLALPDLAPKNPGNAGKPGGDAPDGNTGIPKTALAAYQNAARLAATQLPGCHIPWELIAGIGRVESVHAGGYGLRSDGSTEKPIRGPRLTGGQFAEIRDTDKGRWDGDTEYDRAVGPTQFIPSTWEMSGADGNGDGIKDPNNIFDAALGTAHYLCANNRDLNSSADLDKAVLSYNQSREYVTAVLAWMRTYQSGNVGTVPDNIPTTPHDPSGDTPGKRPTTPSSGATPGGGSTTTPPSNKPSPGKQTPSPQKPTPQKPTPKPDPQKPDPQKPTPKPEPKPDPTKPIPSPVSRLERMSAAKWETNTGEVFEERAKVRALDKAGKPVADTRVVFEIKGEGTEASFLGGSKKVTATTLKDGIATAPTILAGDSVGEFTLHVTVEGKDGVTPVDFNATVKPAPAPHADKIERVGNECAVAQPNSPFDCKVVIQASKDGKAVAGIGMTATVASANGKKAVETGPYFKDENGKPVRKFNLGKTDGNGQIELPEFFADGRTGAFTLRIVTADDQVLLVHLNVEAKKPTQQPSTTPSSTPKS</sequence>
<keyword evidence="2" id="KW-0732">Signal</keyword>
<gene>
    <name evidence="4" type="ORF">JO379_002764</name>
</gene>
<reference evidence="4 5" key="1">
    <citation type="submission" date="2021-03" db="EMBL/GenBank/DDBJ databases">
        <title>Sequencing the genomes of 1000 actinobacteria strains.</title>
        <authorList>
            <person name="Klenk H.-P."/>
        </authorList>
    </citation>
    <scope>NUCLEOTIDE SEQUENCE [LARGE SCALE GENOMIC DNA]</scope>
    <source>
        <strain evidence="4 5">DSM 41480</strain>
    </source>
</reference>
<evidence type="ECO:0000256" key="1">
    <source>
        <dbReference type="SAM" id="MobiDB-lite"/>
    </source>
</evidence>
<dbReference type="PRINTS" id="PR01217">
    <property type="entry name" value="PRICHEXTENSN"/>
</dbReference>
<organism evidence="4 5">
    <name type="scientific">Streptomyces syringium</name>
    <dbReference type="NCBI Taxonomy" id="76729"/>
    <lineage>
        <taxon>Bacteria</taxon>
        <taxon>Bacillati</taxon>
        <taxon>Actinomycetota</taxon>
        <taxon>Actinomycetes</taxon>
        <taxon>Kitasatosporales</taxon>
        <taxon>Streptomycetaceae</taxon>
        <taxon>Streptomyces</taxon>
    </lineage>
</organism>
<evidence type="ECO:0000259" key="3">
    <source>
        <dbReference type="Pfam" id="PF13406"/>
    </source>
</evidence>
<feature type="compositionally biased region" description="Low complexity" evidence="1">
    <location>
        <begin position="66"/>
        <end position="86"/>
    </location>
</feature>
<feature type="region of interest" description="Disordered" evidence="1">
    <location>
        <begin position="31"/>
        <end position="86"/>
    </location>
</feature>
<evidence type="ECO:0000313" key="4">
    <source>
        <dbReference type="EMBL" id="MBP2403295.1"/>
    </source>
</evidence>
<dbReference type="Proteomes" id="UP001519291">
    <property type="component" value="Unassembled WGS sequence"/>
</dbReference>
<feature type="chain" id="PRO_5047172667" description="Transglycosylase SLT domain-containing protein" evidence="2">
    <location>
        <begin position="28"/>
        <end position="592"/>
    </location>
</feature>
<evidence type="ECO:0000313" key="5">
    <source>
        <dbReference type="Proteomes" id="UP001519291"/>
    </source>
</evidence>
<dbReference type="InterPro" id="IPR023346">
    <property type="entry name" value="Lysozyme-like_dom_sf"/>
</dbReference>
<feature type="domain" description="Transglycosylase SLT" evidence="3">
    <location>
        <begin position="172"/>
        <end position="214"/>
    </location>
</feature>
<protein>
    <recommendedName>
        <fullName evidence="3">Transglycosylase SLT domain-containing protein</fullName>
    </recommendedName>
</protein>
<dbReference type="InterPro" id="IPR008964">
    <property type="entry name" value="Invasin/intimin_cell_adhesion"/>
</dbReference>
<feature type="region of interest" description="Disordered" evidence="1">
    <location>
        <begin position="256"/>
        <end position="351"/>
    </location>
</feature>
<dbReference type="RefSeq" id="WP_209515136.1">
    <property type="nucleotide sequence ID" value="NZ_JAGIOH010000001.1"/>
</dbReference>
<dbReference type="SUPFAM" id="SSF49373">
    <property type="entry name" value="Invasin/intimin cell-adhesion fragments"/>
    <property type="match status" value="1"/>
</dbReference>
<proteinExistence type="predicted"/>
<feature type="compositionally biased region" description="Low complexity" evidence="1">
    <location>
        <begin position="291"/>
        <end position="307"/>
    </location>
</feature>
<dbReference type="SUPFAM" id="SSF53955">
    <property type="entry name" value="Lysozyme-like"/>
    <property type="match status" value="1"/>
</dbReference>
<feature type="compositionally biased region" description="Basic and acidic residues" evidence="1">
    <location>
        <begin position="321"/>
        <end position="340"/>
    </location>
</feature>
<dbReference type="InterPro" id="IPR013783">
    <property type="entry name" value="Ig-like_fold"/>
</dbReference>
<accession>A0ABS4Y410</accession>
<dbReference type="Pfam" id="PF13406">
    <property type="entry name" value="SLT_2"/>
    <property type="match status" value="1"/>
</dbReference>
<dbReference type="Gene3D" id="1.10.530.10">
    <property type="match status" value="1"/>
</dbReference>
<evidence type="ECO:0000256" key="2">
    <source>
        <dbReference type="SAM" id="SignalP"/>
    </source>
</evidence>
<comment type="caution">
    <text evidence="4">The sequence shown here is derived from an EMBL/GenBank/DDBJ whole genome shotgun (WGS) entry which is preliminary data.</text>
</comment>
<dbReference type="PANTHER" id="PTHR30163">
    <property type="entry name" value="MEMBRANE-BOUND LYTIC MUREIN TRANSGLYCOSYLASE B"/>
    <property type="match status" value="1"/>
</dbReference>
<dbReference type="InterPro" id="IPR043426">
    <property type="entry name" value="MltB-like"/>
</dbReference>
<dbReference type="PANTHER" id="PTHR30163:SF8">
    <property type="entry name" value="LYTIC MUREIN TRANSGLYCOSYLASE"/>
    <property type="match status" value="1"/>
</dbReference>
<name>A0ABS4Y410_9ACTN</name>
<dbReference type="CDD" id="cd13399">
    <property type="entry name" value="Slt35-like"/>
    <property type="match status" value="1"/>
</dbReference>
<dbReference type="InterPro" id="IPR031304">
    <property type="entry name" value="SLT_2"/>
</dbReference>
<feature type="compositionally biased region" description="Pro residues" evidence="1">
    <location>
        <begin position="308"/>
        <end position="320"/>
    </location>
</feature>
<dbReference type="Gene3D" id="2.60.40.10">
    <property type="entry name" value="Immunoglobulins"/>
    <property type="match status" value="1"/>
</dbReference>
<dbReference type="GeneID" id="91569630"/>